<evidence type="ECO:0000259" key="2">
    <source>
        <dbReference type="Pfam" id="PF03372"/>
    </source>
</evidence>
<dbReference type="Gene3D" id="3.60.10.10">
    <property type="entry name" value="Endonuclease/exonuclease/phosphatase"/>
    <property type="match status" value="1"/>
</dbReference>
<dbReference type="InterPro" id="IPR051916">
    <property type="entry name" value="GPI-anchor_lipid_remodeler"/>
</dbReference>
<dbReference type="SUPFAM" id="SSF56219">
    <property type="entry name" value="DNase I-like"/>
    <property type="match status" value="1"/>
</dbReference>
<keyword evidence="3" id="KW-0269">Exonuclease</keyword>
<dbReference type="RefSeq" id="WP_008768485.1">
    <property type="nucleotide sequence ID" value="NZ_JGDB01000117.1"/>
</dbReference>
<dbReference type="EMBL" id="JGDB01000117">
    <property type="protein sequence ID" value="EXY90822.1"/>
    <property type="molecule type" value="Genomic_DNA"/>
</dbReference>
<accession>A0A015U7G6</accession>
<comment type="caution">
    <text evidence="3">The sequence shown here is derived from an EMBL/GenBank/DDBJ whole genome shotgun (WGS) entry which is preliminary data.</text>
</comment>
<dbReference type="Proteomes" id="UP000020773">
    <property type="component" value="Unassembled WGS sequence"/>
</dbReference>
<dbReference type="InterPro" id="IPR036691">
    <property type="entry name" value="Endo/exonu/phosph_ase_sf"/>
</dbReference>
<dbReference type="PANTHER" id="PTHR14859">
    <property type="entry name" value="CALCOFLUOR WHITE HYPERSENSITIVE PROTEIN PRECURSOR"/>
    <property type="match status" value="1"/>
</dbReference>
<dbReference type="GO" id="GO:0006506">
    <property type="term" value="P:GPI anchor biosynthetic process"/>
    <property type="evidence" value="ECO:0007669"/>
    <property type="project" value="TreeGrafter"/>
</dbReference>
<dbReference type="PANTHER" id="PTHR14859:SF15">
    <property type="entry name" value="ENDONUCLEASE_EXONUCLEASE_PHOSPHATASE DOMAIN-CONTAINING PROTEIN"/>
    <property type="match status" value="1"/>
</dbReference>
<dbReference type="CDD" id="cd09084">
    <property type="entry name" value="EEP-2"/>
    <property type="match status" value="1"/>
</dbReference>
<feature type="transmembrane region" description="Helical" evidence="1">
    <location>
        <begin position="41"/>
        <end position="62"/>
    </location>
</feature>
<feature type="transmembrane region" description="Helical" evidence="1">
    <location>
        <begin position="69"/>
        <end position="85"/>
    </location>
</feature>
<gene>
    <name evidence="3" type="ORF">M125_2474</name>
</gene>
<keyword evidence="1" id="KW-1133">Transmembrane helix</keyword>
<keyword evidence="1" id="KW-0472">Membrane</keyword>
<dbReference type="GO" id="GO:0016020">
    <property type="term" value="C:membrane"/>
    <property type="evidence" value="ECO:0007669"/>
    <property type="project" value="GOC"/>
</dbReference>
<keyword evidence="3" id="KW-0255">Endonuclease</keyword>
<name>A0A015U7G6_BACFG</name>
<reference evidence="3 4" key="1">
    <citation type="submission" date="2014-02" db="EMBL/GenBank/DDBJ databases">
        <authorList>
            <person name="Sears C."/>
            <person name="Carroll K."/>
            <person name="Sack B.R."/>
            <person name="Qadri F."/>
            <person name="Myers L.L."/>
            <person name="Chung G.-T."/>
            <person name="Escheverria P."/>
            <person name="Fraser C.M."/>
            <person name="Sadzewicz L."/>
            <person name="Shefchek K.A."/>
            <person name="Tallon L."/>
            <person name="Das S.P."/>
            <person name="Daugherty S."/>
            <person name="Mongodin E.F."/>
        </authorList>
    </citation>
    <scope>NUCLEOTIDE SEQUENCE [LARGE SCALE GENOMIC DNA]</scope>
    <source>
        <strain evidence="4">3998T(B)3</strain>
    </source>
</reference>
<proteinExistence type="predicted"/>
<organism evidence="3 4">
    <name type="scientific">Bacteroides fragilis str. 3998T(B)3</name>
    <dbReference type="NCBI Taxonomy" id="1339316"/>
    <lineage>
        <taxon>Bacteria</taxon>
        <taxon>Pseudomonadati</taxon>
        <taxon>Bacteroidota</taxon>
        <taxon>Bacteroidia</taxon>
        <taxon>Bacteroidales</taxon>
        <taxon>Bacteroidaceae</taxon>
        <taxon>Bacteroides</taxon>
    </lineage>
</organism>
<protein>
    <submittedName>
        <fullName evidence="3">Endonuclease/Exonuclease/phosphatase family protein</fullName>
    </submittedName>
</protein>
<evidence type="ECO:0000313" key="3">
    <source>
        <dbReference type="EMBL" id="EXY90822.1"/>
    </source>
</evidence>
<dbReference type="InterPro" id="IPR005135">
    <property type="entry name" value="Endo/exonuclease/phosphatase"/>
</dbReference>
<dbReference type="GO" id="GO:0004519">
    <property type="term" value="F:endonuclease activity"/>
    <property type="evidence" value="ECO:0007669"/>
    <property type="project" value="UniProtKB-KW"/>
</dbReference>
<feature type="domain" description="Endonuclease/exonuclease/phosphatase" evidence="2">
    <location>
        <begin position="106"/>
        <end position="352"/>
    </location>
</feature>
<dbReference type="Pfam" id="PF03372">
    <property type="entry name" value="Exo_endo_phos"/>
    <property type="match status" value="1"/>
</dbReference>
<keyword evidence="3" id="KW-0378">Hydrolase</keyword>
<keyword evidence="1" id="KW-0812">Transmembrane</keyword>
<dbReference type="GO" id="GO:0004527">
    <property type="term" value="F:exonuclease activity"/>
    <property type="evidence" value="ECO:0007669"/>
    <property type="project" value="UniProtKB-KW"/>
</dbReference>
<dbReference type="AlphaFoldDB" id="A0A015U7G6"/>
<evidence type="ECO:0000256" key="1">
    <source>
        <dbReference type="SAM" id="Phobius"/>
    </source>
</evidence>
<dbReference type="PATRIC" id="fig|1339316.3.peg.2373"/>
<keyword evidence="3" id="KW-0540">Nuclease</keyword>
<evidence type="ECO:0000313" key="4">
    <source>
        <dbReference type="Proteomes" id="UP000020773"/>
    </source>
</evidence>
<sequence length="361" mass="41028">MGKKAVSKLFYCTSIALTFVLAGITIAGAFAGHIPPEHSTLMPFIGLALSGLLLINLAVAIYWGIRRRFWIIIPLIAIAANWQYLGRIFQPPFTAGGKEANTLKIATYNVDSFGNEQSGYSCKEIAAYMKEHRVDIICFQEFVGNRYFTSDSIRNAFADWQYAVIPQAPDSTPILQVALFSKYPVKDSRLITYPDSRNCSMWCDLNVDGQTVRIFNNHLQTTEVSQNKRRLERELAKDELTGREEAVAKQLLEGLNENFRKRAAQAKTLEQLIRTTPYPVLVCGDFNSLPSSYTYSTVKGDNLQDGFQTCGHGYMYTFRYFKRLLRIDYIFHSKEFKGVDYYSPDLDLCSDHNPVVMEVKM</sequence>